<dbReference type="PANTHER" id="PTHR43142:SF1">
    <property type="entry name" value="CARBOXYLIC ESTER HYDROLASE"/>
    <property type="match status" value="1"/>
</dbReference>
<reference evidence="4" key="1">
    <citation type="journal article" date="2020" name="Nat. Ecol. Evol.">
        <title>Deeply conserved synteny resolves early events in vertebrate evolution.</title>
        <authorList>
            <person name="Simakov O."/>
            <person name="Marletaz F."/>
            <person name="Yue J.X."/>
            <person name="O'Connell B."/>
            <person name="Jenkins J."/>
            <person name="Brandt A."/>
            <person name="Calef R."/>
            <person name="Tung C.H."/>
            <person name="Huang T.K."/>
            <person name="Schmutz J."/>
            <person name="Satoh N."/>
            <person name="Yu J.K."/>
            <person name="Putnam N.H."/>
            <person name="Green R.E."/>
            <person name="Rokhsar D.S."/>
        </authorList>
    </citation>
    <scope>NUCLEOTIDE SEQUENCE [LARGE SCALE GENOMIC DNA]</scope>
    <source>
        <strain evidence="4">S238N-H82</strain>
    </source>
</reference>
<dbReference type="GeneID" id="118418533"/>
<dbReference type="Gene3D" id="3.40.50.1820">
    <property type="entry name" value="alpha/beta hydrolase"/>
    <property type="match status" value="1"/>
</dbReference>
<dbReference type="GO" id="GO:0016787">
    <property type="term" value="F:hydrolase activity"/>
    <property type="evidence" value="ECO:0007669"/>
    <property type="project" value="UniProtKB-KW"/>
</dbReference>
<protein>
    <submittedName>
        <fullName evidence="5">Para-nitrobenzyl esterase-like</fullName>
    </submittedName>
</protein>
<sequence length="205" mass="22649">MHEVVGFQFVYFFCTFLPNESGGNAHPVVTMASGKVRGMVQYTNDLPDKPVYTFKGIPYAAPPVGDLRFRAPQPAAPWEGVRDATELGPFCPQDMSLFALIPTKLPHTITDEDCLTVNIDTPTLEGNARLPVLLWIHGGGLILGMGEQFPYTSGGSPGCCSRNFQLPRRSVRLPQHRGRQRNGKCRVSGPSELNKPFQFENLNVF</sequence>
<gene>
    <name evidence="5" type="primary">LOC118418533</name>
</gene>
<keyword evidence="4" id="KW-1185">Reference proteome</keyword>
<evidence type="ECO:0000313" key="4">
    <source>
        <dbReference type="Proteomes" id="UP000001554"/>
    </source>
</evidence>
<evidence type="ECO:0000256" key="2">
    <source>
        <dbReference type="ARBA" id="ARBA00022801"/>
    </source>
</evidence>
<evidence type="ECO:0000313" key="5">
    <source>
        <dbReference type="RefSeq" id="XP_035680411.1"/>
    </source>
</evidence>
<dbReference type="Pfam" id="PF00135">
    <property type="entry name" value="COesterase"/>
    <property type="match status" value="1"/>
</dbReference>
<dbReference type="RefSeq" id="XP_035680411.1">
    <property type="nucleotide sequence ID" value="XM_035824518.1"/>
</dbReference>
<dbReference type="InterPro" id="IPR029058">
    <property type="entry name" value="AB_hydrolase_fold"/>
</dbReference>
<name>A0A9J7LCS9_BRAFL</name>
<dbReference type="PANTHER" id="PTHR43142">
    <property type="entry name" value="CARBOXYLIC ESTER HYDROLASE"/>
    <property type="match status" value="1"/>
</dbReference>
<proteinExistence type="inferred from homology"/>
<evidence type="ECO:0000256" key="1">
    <source>
        <dbReference type="ARBA" id="ARBA00005964"/>
    </source>
</evidence>
<dbReference type="AlphaFoldDB" id="A0A9J7LCS9"/>
<dbReference type="Proteomes" id="UP000001554">
    <property type="component" value="Chromosome 6"/>
</dbReference>
<keyword evidence="2" id="KW-0378">Hydrolase</keyword>
<dbReference type="SUPFAM" id="SSF53474">
    <property type="entry name" value="alpha/beta-Hydrolases"/>
    <property type="match status" value="1"/>
</dbReference>
<comment type="similarity">
    <text evidence="1">Belongs to the type-B carboxylesterase/lipase family.</text>
</comment>
<accession>A0A9J7LCS9</accession>
<reference evidence="5" key="2">
    <citation type="submission" date="2025-08" db="UniProtKB">
        <authorList>
            <consortium name="RefSeq"/>
        </authorList>
    </citation>
    <scope>IDENTIFICATION</scope>
    <source>
        <strain evidence="5">S238N-H82</strain>
        <tissue evidence="5">Testes</tissue>
    </source>
</reference>
<dbReference type="KEGG" id="bfo:118418533"/>
<organism evidence="4 5">
    <name type="scientific">Branchiostoma floridae</name>
    <name type="common">Florida lancelet</name>
    <name type="synonym">Amphioxus</name>
    <dbReference type="NCBI Taxonomy" id="7739"/>
    <lineage>
        <taxon>Eukaryota</taxon>
        <taxon>Metazoa</taxon>
        <taxon>Chordata</taxon>
        <taxon>Cephalochordata</taxon>
        <taxon>Leptocardii</taxon>
        <taxon>Amphioxiformes</taxon>
        <taxon>Branchiostomatidae</taxon>
        <taxon>Branchiostoma</taxon>
    </lineage>
</organism>
<dbReference type="OrthoDB" id="3200163at2759"/>
<dbReference type="InterPro" id="IPR002018">
    <property type="entry name" value="CarbesteraseB"/>
</dbReference>
<evidence type="ECO:0000259" key="3">
    <source>
        <dbReference type="Pfam" id="PF00135"/>
    </source>
</evidence>
<feature type="domain" description="Carboxylesterase type B" evidence="3">
    <location>
        <begin position="26"/>
        <end position="150"/>
    </location>
</feature>